<organism evidence="1 2">
    <name type="scientific">[Clostridium] leptum</name>
    <dbReference type="NCBI Taxonomy" id="1535"/>
    <lineage>
        <taxon>Bacteria</taxon>
        <taxon>Bacillati</taxon>
        <taxon>Bacillota</taxon>
        <taxon>Clostridia</taxon>
        <taxon>Eubacteriales</taxon>
        <taxon>Oscillospiraceae</taxon>
        <taxon>Oscillospiraceae incertae sedis</taxon>
    </lineage>
</organism>
<protein>
    <submittedName>
        <fullName evidence="1">Uncharacterized protein</fullName>
    </submittedName>
</protein>
<accession>A0A412B122</accession>
<proteinExistence type="predicted"/>
<dbReference type="Proteomes" id="UP000284751">
    <property type="component" value="Unassembled WGS sequence"/>
</dbReference>
<evidence type="ECO:0000313" key="2">
    <source>
        <dbReference type="Proteomes" id="UP000284751"/>
    </source>
</evidence>
<evidence type="ECO:0000313" key="1">
    <source>
        <dbReference type="EMBL" id="RGQ44345.1"/>
    </source>
</evidence>
<dbReference type="EMBL" id="QRTC01000002">
    <property type="protein sequence ID" value="RGQ44345.1"/>
    <property type="molecule type" value="Genomic_DNA"/>
</dbReference>
<comment type="caution">
    <text evidence="1">The sequence shown here is derived from an EMBL/GenBank/DDBJ whole genome shotgun (WGS) entry which is preliminary data.</text>
</comment>
<sequence>MPALVKNNRVDGIFLVGGLFIPELIVRLKEKRFQLLRLIVIMTRLIRFLPMLLREYILGFGICWIKDSGKSAILIVRKFTVLTRNVWRKFKKPIRFHPQMTDWLVYWLRKPPAMPVEVSRKKL</sequence>
<dbReference type="AlphaFoldDB" id="A0A412B122"/>
<name>A0A412B122_9FIRM</name>
<reference evidence="1 2" key="1">
    <citation type="submission" date="2018-08" db="EMBL/GenBank/DDBJ databases">
        <title>A genome reference for cultivated species of the human gut microbiota.</title>
        <authorList>
            <person name="Zou Y."/>
            <person name="Xue W."/>
            <person name="Luo G."/>
        </authorList>
    </citation>
    <scope>NUCLEOTIDE SEQUENCE [LARGE SCALE GENOMIC DNA]</scope>
    <source>
        <strain evidence="1 2">AF28-26</strain>
    </source>
</reference>
<gene>
    <name evidence="1" type="ORF">DWY99_01605</name>
</gene>